<name>A0ABP8BLU9_9ACTN</name>
<sequence>MDPLDEFGGTGDWVVEMPSGTKVLNANDRGRHWGPRHKLTKQWRGVALVMARKEKLPRLERARIVGVYYPPTRRHRDEANLAPTLKAIVDGFVDHGLLPDDNTLYLEGPYPKISDELRQGGQMVMHIYRLSPLGADGADPAT</sequence>
<accession>A0ABP8BLU9</accession>
<dbReference type="EMBL" id="BAABAQ010000020">
    <property type="protein sequence ID" value="GAA4209205.1"/>
    <property type="molecule type" value="Genomic_DNA"/>
</dbReference>
<protein>
    <submittedName>
        <fullName evidence="1">Uncharacterized protein</fullName>
    </submittedName>
</protein>
<proteinExistence type="predicted"/>
<comment type="caution">
    <text evidence="1">The sequence shown here is derived from an EMBL/GenBank/DDBJ whole genome shotgun (WGS) entry which is preliminary data.</text>
</comment>
<evidence type="ECO:0000313" key="2">
    <source>
        <dbReference type="Proteomes" id="UP001501251"/>
    </source>
</evidence>
<dbReference type="Proteomes" id="UP001501251">
    <property type="component" value="Unassembled WGS sequence"/>
</dbReference>
<keyword evidence="2" id="KW-1185">Reference proteome</keyword>
<organism evidence="1 2">
    <name type="scientific">Streptosporangium oxazolinicum</name>
    <dbReference type="NCBI Taxonomy" id="909287"/>
    <lineage>
        <taxon>Bacteria</taxon>
        <taxon>Bacillati</taxon>
        <taxon>Actinomycetota</taxon>
        <taxon>Actinomycetes</taxon>
        <taxon>Streptosporangiales</taxon>
        <taxon>Streptosporangiaceae</taxon>
        <taxon>Streptosporangium</taxon>
    </lineage>
</organism>
<reference evidence="2" key="1">
    <citation type="journal article" date="2019" name="Int. J. Syst. Evol. Microbiol.">
        <title>The Global Catalogue of Microorganisms (GCM) 10K type strain sequencing project: providing services to taxonomists for standard genome sequencing and annotation.</title>
        <authorList>
            <consortium name="The Broad Institute Genomics Platform"/>
            <consortium name="The Broad Institute Genome Sequencing Center for Infectious Disease"/>
            <person name="Wu L."/>
            <person name="Ma J."/>
        </authorList>
    </citation>
    <scope>NUCLEOTIDE SEQUENCE [LARGE SCALE GENOMIC DNA]</scope>
    <source>
        <strain evidence="2">JCM 17388</strain>
    </source>
</reference>
<gene>
    <name evidence="1" type="ORF">GCM10022252_75380</name>
</gene>
<dbReference type="RefSeq" id="WP_344923113.1">
    <property type="nucleotide sequence ID" value="NZ_BAABAQ010000020.1"/>
</dbReference>
<evidence type="ECO:0000313" key="1">
    <source>
        <dbReference type="EMBL" id="GAA4209205.1"/>
    </source>
</evidence>
<dbReference type="InterPro" id="IPR036614">
    <property type="entry name" value="RusA-like_sf"/>
</dbReference>
<dbReference type="Gene3D" id="3.30.1330.70">
    <property type="entry name" value="Holliday junction resolvase RusA"/>
    <property type="match status" value="1"/>
</dbReference>
<dbReference type="SUPFAM" id="SSF103084">
    <property type="entry name" value="Holliday junction resolvase RusA"/>
    <property type="match status" value="1"/>
</dbReference>